<dbReference type="OrthoDB" id="2501483at2759"/>
<comment type="caution">
    <text evidence="3">The sequence shown here is derived from an EMBL/GenBank/DDBJ whole genome shotgun (WGS) entry which is preliminary data.</text>
</comment>
<dbReference type="InterPro" id="IPR040898">
    <property type="entry name" value="CxC6"/>
</dbReference>
<dbReference type="Proteomes" id="UP000076154">
    <property type="component" value="Unassembled WGS sequence"/>
</dbReference>
<evidence type="ECO:0000259" key="2">
    <source>
        <dbReference type="Pfam" id="PF18721"/>
    </source>
</evidence>
<reference evidence="3" key="1">
    <citation type="submission" date="2018-04" db="EMBL/GenBank/DDBJ databases">
        <title>Whole genome sequencing of Hypsizygus marmoreus.</title>
        <authorList>
            <person name="Choi I.-G."/>
            <person name="Min B."/>
            <person name="Kim J.-G."/>
            <person name="Kim S."/>
            <person name="Oh Y.-L."/>
            <person name="Kong W.-S."/>
            <person name="Park H."/>
            <person name="Jeong J."/>
            <person name="Song E.-S."/>
        </authorList>
    </citation>
    <scope>NUCLEOTIDE SEQUENCE [LARGE SCALE GENOMIC DNA]</scope>
    <source>
        <strain evidence="3">51987-8</strain>
    </source>
</reference>
<evidence type="ECO:0000313" key="4">
    <source>
        <dbReference type="Proteomes" id="UP000076154"/>
    </source>
</evidence>
<gene>
    <name evidence="3" type="ORF">Hypma_004511</name>
</gene>
<dbReference type="Pfam" id="PF18721">
    <property type="entry name" value="CxC6"/>
    <property type="match status" value="1"/>
</dbReference>
<name>A0A369K8L6_HYPMA</name>
<feature type="domain" description="CxC6 like cysteine cluster associated with KDZ" evidence="2">
    <location>
        <begin position="343"/>
        <end position="404"/>
    </location>
</feature>
<accession>A0A369K8L6</accession>
<evidence type="ECO:0000313" key="3">
    <source>
        <dbReference type="EMBL" id="RDB27256.1"/>
    </source>
</evidence>
<protein>
    <recommendedName>
        <fullName evidence="5">CxC5 like cysteine cluster associated with KDZ domain-containing protein</fullName>
    </recommendedName>
</protein>
<dbReference type="EMBL" id="LUEZ02000017">
    <property type="protein sequence ID" value="RDB27256.1"/>
    <property type="molecule type" value="Genomic_DNA"/>
</dbReference>
<evidence type="ECO:0000259" key="1">
    <source>
        <dbReference type="Pfam" id="PF18718"/>
    </source>
</evidence>
<feature type="domain" description="CxC5 like cysteine cluster associated with KDZ" evidence="1">
    <location>
        <begin position="115"/>
        <end position="242"/>
    </location>
</feature>
<proteinExistence type="predicted"/>
<dbReference type="InParanoid" id="A0A369K8L6"/>
<organism evidence="3 4">
    <name type="scientific">Hypsizygus marmoreus</name>
    <name type="common">White beech mushroom</name>
    <name type="synonym">Agaricus marmoreus</name>
    <dbReference type="NCBI Taxonomy" id="39966"/>
    <lineage>
        <taxon>Eukaryota</taxon>
        <taxon>Fungi</taxon>
        <taxon>Dikarya</taxon>
        <taxon>Basidiomycota</taxon>
        <taxon>Agaricomycotina</taxon>
        <taxon>Agaricomycetes</taxon>
        <taxon>Agaricomycetidae</taxon>
        <taxon>Agaricales</taxon>
        <taxon>Tricholomatineae</taxon>
        <taxon>Lyophyllaceae</taxon>
        <taxon>Hypsizygus</taxon>
    </lineage>
</organism>
<keyword evidence="4" id="KW-1185">Reference proteome</keyword>
<dbReference type="STRING" id="39966.A0A369K8L6"/>
<dbReference type="InterPro" id="IPR041539">
    <property type="entry name" value="CxC5"/>
</dbReference>
<sequence>MVLSDLLGCPSLAKLSILQLSALTTLILHLRNRLLWSQSPHARGAPFNLPHDVVQFLSTALNLKEGQIRDSWQGLRGCGLWESVEGATEDDSTNPLCNEQYLDTFLRFGVPLNIGFYDLYPPTRVCLDPRCAMKGRDSTAKSLGRELTDIARHSATLFTKNLGPLPAWSISARCPSCGTRYYSNYYVNSASINPIRIYYPGIPPAIQVAMHYYVESSLAERFTNMMTCAWVSATNAARIYNVESGDIHLRLAQEWPLQLMLDSEHVWDGFFLFALLRENVEHETVLQLAHDAPDQAERLRPALEDRNAAMVGPGQELWNHACELCCEIRRHADGGSQAIRGTVCDGVCMGHPCCSVHDCKNPLHTQRLRFCPSHTEQNNVCAVTTCALPVRLGYQTCDIPEHNSAPTTLPVSDEVTEVDEAGVCDGKSSLGNTKPRARFGRRRTHNEQLCVATCGVILGRATFFGSEGPHGVMNFLMTLFPTPQSVPGVIFYDNNCHLKRVIQRTGTTHFTRCALPVDVFHMKTKHKEADDFCNQFCNPILFPDLMKDGKWRFNSSAAEMTNVWFGGYVAIVRDMRVDRYNFFLDEMIKCRNRMIVTDLRRRGHRPYQIPRVELLPVDHSLHERN</sequence>
<dbReference type="Pfam" id="PF18718">
    <property type="entry name" value="CxC5"/>
    <property type="match status" value="1"/>
</dbReference>
<evidence type="ECO:0008006" key="5">
    <source>
        <dbReference type="Google" id="ProtNLM"/>
    </source>
</evidence>
<dbReference type="AlphaFoldDB" id="A0A369K8L6"/>